<dbReference type="RefSeq" id="WP_045993886.1">
    <property type="nucleotide sequence ID" value="NZ_CP098827.1"/>
</dbReference>
<dbReference type="NCBIfam" id="NF006008">
    <property type="entry name" value="PRK08139.1"/>
    <property type="match status" value="1"/>
</dbReference>
<dbReference type="GO" id="GO:0006631">
    <property type="term" value="P:fatty acid metabolic process"/>
    <property type="evidence" value="ECO:0007669"/>
    <property type="project" value="UniProtKB-KW"/>
</dbReference>
<evidence type="ECO:0000256" key="6">
    <source>
        <dbReference type="ARBA" id="ARBA00040545"/>
    </source>
</evidence>
<proteinExistence type="inferred from homology"/>
<comment type="function">
    <text evidence="5">May play a role in fatty acid biosynthesis and insulin sensitivity.</text>
</comment>
<evidence type="ECO:0000313" key="7">
    <source>
        <dbReference type="EMBL" id="XBO71217.1"/>
    </source>
</evidence>
<dbReference type="PANTHER" id="PTHR43602:SF1">
    <property type="entry name" value="ENOYL-COA HYDRATASE DOMAIN-CONTAINING PROTEIN 3, MITOCHONDRIAL"/>
    <property type="match status" value="1"/>
</dbReference>
<dbReference type="AlphaFoldDB" id="A0AAU7KIA7"/>
<sequence length="269" mass="28838">MPASPSAQPDTGDLAVVRHDDRGVVHLTLNRPASFNALSRDMLTALDDAFAAIDPDPSLRAVVIAAEGRAFCAGHDLKEMRELGDEDAYRQLFAQCSRVMQRLQDCPVPVIARIQGLATAAGCQLAASCDMAVAARSARFAVSGIKVGLFCSTPAVALTRNIGPKQAAEMLFTGEFIDADQALEWGLVNRVAEDDALDDSLEVLLDSLRAKSQVALFTGKAMLARQRALPLGQAYAYAGEVMAANMMAEDVAEGIDAFVAKRAPHWRHR</sequence>
<keyword evidence="3" id="KW-0809">Transit peptide</keyword>
<evidence type="ECO:0000256" key="4">
    <source>
        <dbReference type="ARBA" id="ARBA00023098"/>
    </source>
</evidence>
<reference evidence="7" key="1">
    <citation type="submission" date="2022-06" db="EMBL/GenBank/DDBJ databases">
        <title>A novel DMS-producing enzyme.</title>
        <authorList>
            <person name="Zhang Y."/>
        </authorList>
    </citation>
    <scope>NUCLEOTIDE SEQUENCE</scope>
    <source>
        <strain evidence="7">RT37</strain>
    </source>
</reference>
<evidence type="ECO:0000256" key="3">
    <source>
        <dbReference type="ARBA" id="ARBA00022946"/>
    </source>
</evidence>
<evidence type="ECO:0000256" key="5">
    <source>
        <dbReference type="ARBA" id="ARBA00037410"/>
    </source>
</evidence>
<dbReference type="EMBL" id="CP098827">
    <property type="protein sequence ID" value="XBO71217.1"/>
    <property type="molecule type" value="Genomic_DNA"/>
</dbReference>
<dbReference type="GO" id="GO:0016836">
    <property type="term" value="F:hydro-lyase activity"/>
    <property type="evidence" value="ECO:0007669"/>
    <property type="project" value="TreeGrafter"/>
</dbReference>
<name>A0AAU7KIA7_9GAMM</name>
<dbReference type="SUPFAM" id="SSF52096">
    <property type="entry name" value="ClpP/crotonase"/>
    <property type="match status" value="1"/>
</dbReference>
<accession>A0AAU7KIA7</accession>
<dbReference type="CDD" id="cd06558">
    <property type="entry name" value="crotonase-like"/>
    <property type="match status" value="1"/>
</dbReference>
<dbReference type="InterPro" id="IPR052377">
    <property type="entry name" value="Mitochondrial_ECH-domain"/>
</dbReference>
<keyword evidence="4" id="KW-0443">Lipid metabolism</keyword>
<evidence type="ECO:0000256" key="1">
    <source>
        <dbReference type="ARBA" id="ARBA00005254"/>
    </source>
</evidence>
<keyword evidence="2" id="KW-0276">Fatty acid metabolism</keyword>
<dbReference type="InterPro" id="IPR029045">
    <property type="entry name" value="ClpP/crotonase-like_dom_sf"/>
</dbReference>
<dbReference type="Pfam" id="PF00378">
    <property type="entry name" value="ECH_1"/>
    <property type="match status" value="1"/>
</dbReference>
<dbReference type="Gene3D" id="3.90.226.10">
    <property type="entry name" value="2-enoyl-CoA Hydratase, Chain A, domain 1"/>
    <property type="match status" value="1"/>
</dbReference>
<dbReference type="InterPro" id="IPR001753">
    <property type="entry name" value="Enoyl-CoA_hydra/iso"/>
</dbReference>
<gene>
    <name evidence="7" type="ORF">NFG58_00405</name>
</gene>
<protein>
    <recommendedName>
        <fullName evidence="6">Enoyl-CoA hydratase domain-containing protein 3, mitochondrial</fullName>
    </recommendedName>
</protein>
<organism evidence="7">
    <name type="scientific">Halomonas sp. RT37</name>
    <dbReference type="NCBI Taxonomy" id="2950872"/>
    <lineage>
        <taxon>Bacteria</taxon>
        <taxon>Pseudomonadati</taxon>
        <taxon>Pseudomonadota</taxon>
        <taxon>Gammaproteobacteria</taxon>
        <taxon>Oceanospirillales</taxon>
        <taxon>Halomonadaceae</taxon>
        <taxon>Halomonas</taxon>
    </lineage>
</organism>
<dbReference type="Gene3D" id="1.10.12.10">
    <property type="entry name" value="Lyase 2-enoyl-coa Hydratase, Chain A, domain 2"/>
    <property type="match status" value="1"/>
</dbReference>
<dbReference type="PANTHER" id="PTHR43602">
    <property type="match status" value="1"/>
</dbReference>
<dbReference type="InterPro" id="IPR014748">
    <property type="entry name" value="Enoyl-CoA_hydra_C"/>
</dbReference>
<evidence type="ECO:0000256" key="2">
    <source>
        <dbReference type="ARBA" id="ARBA00022832"/>
    </source>
</evidence>
<keyword evidence="7" id="KW-0456">Lyase</keyword>
<comment type="similarity">
    <text evidence="1">Belongs to the enoyl-CoA hydratase/isomerase family.</text>
</comment>